<comment type="caution">
    <text evidence="2">The sequence shown here is derived from an EMBL/GenBank/DDBJ whole genome shotgun (WGS) entry which is preliminary data.</text>
</comment>
<evidence type="ECO:0000256" key="1">
    <source>
        <dbReference type="SAM" id="MobiDB-lite"/>
    </source>
</evidence>
<dbReference type="EMBL" id="CAAALY010015438">
    <property type="protein sequence ID" value="VEL12668.1"/>
    <property type="molecule type" value="Genomic_DNA"/>
</dbReference>
<dbReference type="Proteomes" id="UP000784294">
    <property type="component" value="Unassembled WGS sequence"/>
</dbReference>
<protein>
    <submittedName>
        <fullName evidence="2">Uncharacterized protein</fullName>
    </submittedName>
</protein>
<evidence type="ECO:0000313" key="3">
    <source>
        <dbReference type="Proteomes" id="UP000784294"/>
    </source>
</evidence>
<accession>A0A3S5B427</accession>
<dbReference type="GO" id="GO:0047631">
    <property type="term" value="F:ADP-ribose diphosphatase activity"/>
    <property type="evidence" value="ECO:0007669"/>
    <property type="project" value="InterPro"/>
</dbReference>
<dbReference type="Pfam" id="PF25969">
    <property type="entry name" value="NUDT9_N"/>
    <property type="match status" value="1"/>
</dbReference>
<organism evidence="2 3">
    <name type="scientific">Protopolystoma xenopodis</name>
    <dbReference type="NCBI Taxonomy" id="117903"/>
    <lineage>
        <taxon>Eukaryota</taxon>
        <taxon>Metazoa</taxon>
        <taxon>Spiralia</taxon>
        <taxon>Lophotrochozoa</taxon>
        <taxon>Platyhelminthes</taxon>
        <taxon>Monogenea</taxon>
        <taxon>Polyopisthocotylea</taxon>
        <taxon>Polystomatidea</taxon>
        <taxon>Polystomatidae</taxon>
        <taxon>Protopolystoma</taxon>
    </lineage>
</organism>
<name>A0A3S5B427_9PLAT</name>
<evidence type="ECO:0000313" key="2">
    <source>
        <dbReference type="EMBL" id="VEL12668.1"/>
    </source>
</evidence>
<proteinExistence type="predicted"/>
<dbReference type="AlphaFoldDB" id="A0A3S5B427"/>
<sequence length="120" mass="12611">MVKMLSSSRHQVDEGTVTGWGTGSGVKSGQAPADAGFSQPPGLPLNPMGRVGLFGKGLLPRWGPNHAVLLGITRALNRTSWVLETESSSEALSIGLQLVALERKGSICLPWVSQSCSPLM</sequence>
<dbReference type="PANTHER" id="PTHR13030">
    <property type="entry name" value="NUDIX HYDROLASE"/>
    <property type="match status" value="1"/>
</dbReference>
<keyword evidence="3" id="KW-1185">Reference proteome</keyword>
<feature type="region of interest" description="Disordered" evidence="1">
    <location>
        <begin position="1"/>
        <end position="42"/>
    </location>
</feature>
<reference evidence="2" key="1">
    <citation type="submission" date="2018-11" db="EMBL/GenBank/DDBJ databases">
        <authorList>
            <consortium name="Pathogen Informatics"/>
        </authorList>
    </citation>
    <scope>NUCLEOTIDE SEQUENCE</scope>
</reference>
<dbReference type="InterPro" id="IPR039989">
    <property type="entry name" value="NUDT9"/>
</dbReference>
<gene>
    <name evidence="2" type="ORF">PXEA_LOCUS6108</name>
</gene>
<dbReference type="PANTHER" id="PTHR13030:SF8">
    <property type="entry name" value="ADP-RIBOSE PYROPHOSPHATASE, MITOCHONDRIAL"/>
    <property type="match status" value="1"/>
</dbReference>
<dbReference type="OrthoDB" id="6276018at2759"/>